<evidence type="ECO:0000313" key="2">
    <source>
        <dbReference type="Proteomes" id="UP001162734"/>
    </source>
</evidence>
<proteinExistence type="predicted"/>
<keyword evidence="2" id="KW-1185">Reference proteome</keyword>
<dbReference type="RefSeq" id="WP_248340902.1">
    <property type="nucleotide sequence ID" value="NZ_AP025592.1"/>
</dbReference>
<organism evidence="1 2">
    <name type="scientific">Anaeromyxobacter paludicola</name>
    <dbReference type="NCBI Taxonomy" id="2918171"/>
    <lineage>
        <taxon>Bacteria</taxon>
        <taxon>Pseudomonadati</taxon>
        <taxon>Myxococcota</taxon>
        <taxon>Myxococcia</taxon>
        <taxon>Myxococcales</taxon>
        <taxon>Cystobacterineae</taxon>
        <taxon>Anaeromyxobacteraceae</taxon>
        <taxon>Anaeromyxobacter</taxon>
    </lineage>
</organism>
<dbReference type="SUPFAM" id="SSF101898">
    <property type="entry name" value="NHL repeat"/>
    <property type="match status" value="1"/>
</dbReference>
<dbReference type="Proteomes" id="UP001162734">
    <property type="component" value="Chromosome"/>
</dbReference>
<name>A0ABM7XBE7_9BACT</name>
<accession>A0ABM7XBE7</accession>
<sequence>MSRPGDDLLFGIGATKEGQAFALWYGGDRTALTLSRVADSGTTTAQSWQLSGSLVGGHLIVGADDRLYLSEFSSAGLLLGSNPGNTVSAVVVRLNADGSFGSVLDTCTQSDNGCSAYLLAASADGDTILQLLDWSGGGGTDIDLVRADGTILALFSTKNPSTPLYDSGCWAAAFDPQGNIVCGGATANGKFVPLGQSGRAADGAVAQPVVVKLDPSGSVIWKQRLPVTGSVAGIGASALGTVVASGFFRGSGQFGADRLDHGVAGTGDYAGFLVTYEQGGQERWARQLELPAGLLAVDPPGRAAVLSGKLRVLSDGRSVISDDSSVRYYDLAGAFHWSRAVPATVYGIAIRDHDVLVGGNWTGSFDFGRGLTTSNDSDVFVLDIVP</sequence>
<protein>
    <recommendedName>
        <fullName evidence="3">Beta-propeller repeat-containing protein</fullName>
    </recommendedName>
</protein>
<dbReference type="EMBL" id="AP025592">
    <property type="protein sequence ID" value="BDG09180.1"/>
    <property type="molecule type" value="Genomic_DNA"/>
</dbReference>
<evidence type="ECO:0008006" key="3">
    <source>
        <dbReference type="Google" id="ProtNLM"/>
    </source>
</evidence>
<reference evidence="2" key="1">
    <citation type="journal article" date="2022" name="Int. J. Syst. Evol. Microbiol.">
        <title>Anaeromyxobacter oryzae sp. nov., Anaeromyxobacter diazotrophicus sp. nov. and Anaeromyxobacter paludicola sp. nov., isolated from paddy soils.</title>
        <authorList>
            <person name="Itoh H."/>
            <person name="Xu Z."/>
            <person name="Mise K."/>
            <person name="Masuda Y."/>
            <person name="Ushijima N."/>
            <person name="Hayakawa C."/>
            <person name="Shiratori Y."/>
            <person name="Senoo K."/>
        </authorList>
    </citation>
    <scope>NUCLEOTIDE SEQUENCE [LARGE SCALE GENOMIC DNA]</scope>
    <source>
        <strain evidence="2">Red630</strain>
    </source>
</reference>
<evidence type="ECO:0000313" key="1">
    <source>
        <dbReference type="EMBL" id="BDG09180.1"/>
    </source>
</evidence>
<gene>
    <name evidence="1" type="ORF">AMPC_22930</name>
</gene>